<dbReference type="GO" id="GO:0061630">
    <property type="term" value="F:ubiquitin protein ligase activity"/>
    <property type="evidence" value="ECO:0007669"/>
    <property type="project" value="TreeGrafter"/>
</dbReference>
<keyword evidence="1" id="KW-0479">Metal-binding</keyword>
<dbReference type="AlphaFoldDB" id="A0AAD2DRG7"/>
<reference evidence="6" key="1">
    <citation type="submission" date="2023-05" db="EMBL/GenBank/DDBJ databases">
        <authorList>
            <person name="Huff M."/>
        </authorList>
    </citation>
    <scope>NUCLEOTIDE SEQUENCE</scope>
</reference>
<dbReference type="SUPFAM" id="SSF57850">
    <property type="entry name" value="RING/U-box"/>
    <property type="match status" value="1"/>
</dbReference>
<name>A0AAD2DRG7_9LAMI</name>
<keyword evidence="7" id="KW-1185">Reference proteome</keyword>
<evidence type="ECO:0000256" key="2">
    <source>
        <dbReference type="ARBA" id="ARBA00022771"/>
    </source>
</evidence>
<evidence type="ECO:0000256" key="3">
    <source>
        <dbReference type="ARBA" id="ARBA00022833"/>
    </source>
</evidence>
<dbReference type="SMART" id="SM00744">
    <property type="entry name" value="RINGv"/>
    <property type="match status" value="1"/>
</dbReference>
<protein>
    <recommendedName>
        <fullName evidence="5">RING-type domain-containing protein</fullName>
    </recommendedName>
</protein>
<dbReference type="Gene3D" id="3.30.40.10">
    <property type="entry name" value="Zinc/RING finger domain, C3HC4 (zinc finger)"/>
    <property type="match status" value="1"/>
</dbReference>
<dbReference type="GO" id="GO:0008270">
    <property type="term" value="F:zinc ion binding"/>
    <property type="evidence" value="ECO:0007669"/>
    <property type="project" value="UniProtKB-KW"/>
</dbReference>
<dbReference type="PANTHER" id="PTHR45969:SF55">
    <property type="entry name" value="OS07G0686300 PROTEIN"/>
    <property type="match status" value="1"/>
</dbReference>
<dbReference type="GO" id="GO:0016567">
    <property type="term" value="P:protein ubiquitination"/>
    <property type="evidence" value="ECO:0007669"/>
    <property type="project" value="TreeGrafter"/>
</dbReference>
<dbReference type="PROSITE" id="PS50089">
    <property type="entry name" value="ZF_RING_2"/>
    <property type="match status" value="1"/>
</dbReference>
<dbReference type="InterPro" id="IPR001841">
    <property type="entry name" value="Znf_RING"/>
</dbReference>
<dbReference type="Proteomes" id="UP000834106">
    <property type="component" value="Chromosome 5"/>
</dbReference>
<dbReference type="InterPro" id="IPR011016">
    <property type="entry name" value="Znf_RING-CH"/>
</dbReference>
<dbReference type="Pfam" id="PF13639">
    <property type="entry name" value="zf-RING_2"/>
    <property type="match status" value="1"/>
</dbReference>
<organism evidence="6 7">
    <name type="scientific">Fraxinus pennsylvanica</name>
    <dbReference type="NCBI Taxonomy" id="56036"/>
    <lineage>
        <taxon>Eukaryota</taxon>
        <taxon>Viridiplantae</taxon>
        <taxon>Streptophyta</taxon>
        <taxon>Embryophyta</taxon>
        <taxon>Tracheophyta</taxon>
        <taxon>Spermatophyta</taxon>
        <taxon>Magnoliopsida</taxon>
        <taxon>eudicotyledons</taxon>
        <taxon>Gunneridae</taxon>
        <taxon>Pentapetalae</taxon>
        <taxon>asterids</taxon>
        <taxon>lamiids</taxon>
        <taxon>Lamiales</taxon>
        <taxon>Oleaceae</taxon>
        <taxon>Oleeae</taxon>
        <taxon>Fraxinus</taxon>
    </lineage>
</organism>
<feature type="domain" description="RING-type" evidence="5">
    <location>
        <begin position="90"/>
        <end position="133"/>
    </location>
</feature>
<evidence type="ECO:0000256" key="4">
    <source>
        <dbReference type="PROSITE-ProRule" id="PRU00175"/>
    </source>
</evidence>
<evidence type="ECO:0000313" key="7">
    <source>
        <dbReference type="Proteomes" id="UP000834106"/>
    </source>
</evidence>
<dbReference type="EMBL" id="OU503040">
    <property type="protein sequence ID" value="CAI9761833.1"/>
    <property type="molecule type" value="Genomic_DNA"/>
</dbReference>
<gene>
    <name evidence="6" type="ORF">FPE_LOCUS9263</name>
</gene>
<dbReference type="SMART" id="SM00184">
    <property type="entry name" value="RING"/>
    <property type="match status" value="1"/>
</dbReference>
<accession>A0AAD2DRG7</accession>
<dbReference type="PANTHER" id="PTHR45969">
    <property type="entry name" value="RING ZINC FINGER PROTEIN-RELATED"/>
    <property type="match status" value="1"/>
</dbReference>
<dbReference type="InterPro" id="IPR013083">
    <property type="entry name" value="Znf_RING/FYVE/PHD"/>
</dbReference>
<evidence type="ECO:0000259" key="5">
    <source>
        <dbReference type="PROSITE" id="PS50089"/>
    </source>
</evidence>
<proteinExistence type="predicted"/>
<keyword evidence="3" id="KW-0862">Zinc</keyword>
<evidence type="ECO:0000313" key="6">
    <source>
        <dbReference type="EMBL" id="CAI9761833.1"/>
    </source>
</evidence>
<sequence>MQIPSALYILPPLAIFIFSTRNMFQILPQSLIFKTICQIISQLKWARDFLLHQSFFQQHLSFNRLQNLDEFSRTRIGPRNITESMDAAECAICLCNIDEQDEVRELKYCKHVFHRVCLDRWVGYGHCTCPLCRNYLKIPKIAAEVYDQEVLVFEFCVVRSSNSCRWWLR</sequence>
<keyword evidence="2 4" id="KW-0863">Zinc-finger</keyword>
<evidence type="ECO:0000256" key="1">
    <source>
        <dbReference type="ARBA" id="ARBA00022723"/>
    </source>
</evidence>